<dbReference type="PROSITE" id="PS50110">
    <property type="entry name" value="RESPONSE_REGULATORY"/>
    <property type="match status" value="1"/>
</dbReference>
<dbReference type="EMBL" id="CP076133">
    <property type="protein sequence ID" value="QWG04200.1"/>
    <property type="molecule type" value="Genomic_DNA"/>
</dbReference>
<dbReference type="SUPFAM" id="SSF52172">
    <property type="entry name" value="CheY-like"/>
    <property type="match status" value="1"/>
</dbReference>
<dbReference type="InterPro" id="IPR058245">
    <property type="entry name" value="NreC/VraR/RcsB-like_REC"/>
</dbReference>
<dbReference type="SMART" id="SM00448">
    <property type="entry name" value="REC"/>
    <property type="match status" value="1"/>
</dbReference>
<evidence type="ECO:0000259" key="5">
    <source>
        <dbReference type="PROSITE" id="PS50110"/>
    </source>
</evidence>
<gene>
    <name evidence="6" type="ORF">KMW28_25240</name>
</gene>
<dbReference type="GO" id="GO:0006355">
    <property type="term" value="P:regulation of DNA-templated transcription"/>
    <property type="evidence" value="ECO:0007669"/>
    <property type="project" value="InterPro"/>
</dbReference>
<dbReference type="Gene3D" id="3.40.50.2300">
    <property type="match status" value="1"/>
</dbReference>
<sequence>MEKKINIAIIDDHKIILQGLKSMMIAEDAIKILGLYQTTKDFLISETIQQIDILLLDINLGNESGILFAKKLKKKFNDLKIIMLTAFDDDTNVEDAILVGVDAYITKDAEKDELVLSIHEVFNGRKYFGKKVSKLVFDGFIQNVKSKNEIPLSERECEVLTHIAEGLKHKEIADVMCVSVKTVETHKSNLQRKLELYTTADLVKYALKNRLIEM</sequence>
<name>A0AAX1N9I2_9BACT</name>
<protein>
    <submittedName>
        <fullName evidence="6">Response regulator</fullName>
    </submittedName>
</protein>
<dbReference type="Gene3D" id="1.10.10.10">
    <property type="entry name" value="Winged helix-like DNA-binding domain superfamily/Winged helix DNA-binding domain"/>
    <property type="match status" value="1"/>
</dbReference>
<dbReference type="Pfam" id="PF00196">
    <property type="entry name" value="GerE"/>
    <property type="match status" value="1"/>
</dbReference>
<dbReference type="SUPFAM" id="SSF46894">
    <property type="entry name" value="C-terminal effector domain of the bipartite response regulators"/>
    <property type="match status" value="1"/>
</dbReference>
<evidence type="ECO:0000256" key="3">
    <source>
        <dbReference type="PROSITE-ProRule" id="PRU00169"/>
    </source>
</evidence>
<keyword evidence="2" id="KW-0238">DNA-binding</keyword>
<dbReference type="PROSITE" id="PS50043">
    <property type="entry name" value="HTH_LUXR_2"/>
    <property type="match status" value="1"/>
</dbReference>
<dbReference type="PANTHER" id="PTHR43214:SF43">
    <property type="entry name" value="TWO-COMPONENT RESPONSE REGULATOR"/>
    <property type="match status" value="1"/>
</dbReference>
<dbReference type="PRINTS" id="PR00038">
    <property type="entry name" value="HTHLUXR"/>
</dbReference>
<dbReference type="InterPro" id="IPR000792">
    <property type="entry name" value="Tscrpt_reg_LuxR_C"/>
</dbReference>
<evidence type="ECO:0000259" key="4">
    <source>
        <dbReference type="PROSITE" id="PS50043"/>
    </source>
</evidence>
<dbReference type="CDD" id="cd06170">
    <property type="entry name" value="LuxR_C_like"/>
    <property type="match status" value="1"/>
</dbReference>
<dbReference type="AlphaFoldDB" id="A0AAX1N9I2"/>
<dbReference type="Pfam" id="PF00072">
    <property type="entry name" value="Response_reg"/>
    <property type="match status" value="1"/>
</dbReference>
<evidence type="ECO:0000313" key="7">
    <source>
        <dbReference type="Proteomes" id="UP000678679"/>
    </source>
</evidence>
<keyword evidence="7" id="KW-1185">Reference proteome</keyword>
<evidence type="ECO:0000313" key="6">
    <source>
        <dbReference type="EMBL" id="QWG04200.1"/>
    </source>
</evidence>
<reference evidence="6 7" key="1">
    <citation type="submission" date="2021-05" db="EMBL/GenBank/DDBJ databases">
        <title>Comparative genomic studies on the polysaccharide-degrading batcterial strains of the Flammeovirga genus.</title>
        <authorList>
            <person name="Zewei F."/>
            <person name="Zheng Z."/>
            <person name="Yu L."/>
            <person name="Ruyue G."/>
            <person name="Yanhong M."/>
            <person name="Yuanyuan C."/>
            <person name="Jingyan G."/>
            <person name="Wenjun H."/>
        </authorList>
    </citation>
    <scope>NUCLEOTIDE SEQUENCE [LARGE SCALE GENOMIC DNA]</scope>
    <source>
        <strain evidence="6 7">NBRC:100898</strain>
    </source>
</reference>
<dbReference type="InterPro" id="IPR011006">
    <property type="entry name" value="CheY-like_superfamily"/>
</dbReference>
<dbReference type="InterPro" id="IPR039420">
    <property type="entry name" value="WalR-like"/>
</dbReference>
<evidence type="ECO:0000256" key="1">
    <source>
        <dbReference type="ARBA" id="ARBA00022553"/>
    </source>
</evidence>
<dbReference type="PANTHER" id="PTHR43214">
    <property type="entry name" value="TWO-COMPONENT RESPONSE REGULATOR"/>
    <property type="match status" value="1"/>
</dbReference>
<dbReference type="SMART" id="SM00421">
    <property type="entry name" value="HTH_LUXR"/>
    <property type="match status" value="1"/>
</dbReference>
<dbReference type="RefSeq" id="WP_169663688.1">
    <property type="nucleotide sequence ID" value="NZ_CP076133.1"/>
</dbReference>
<proteinExistence type="predicted"/>
<dbReference type="GO" id="GO:0003677">
    <property type="term" value="F:DNA binding"/>
    <property type="evidence" value="ECO:0007669"/>
    <property type="project" value="UniProtKB-KW"/>
</dbReference>
<dbReference type="KEGG" id="fya:KMW28_25240"/>
<dbReference type="InterPro" id="IPR001789">
    <property type="entry name" value="Sig_transdc_resp-reg_receiver"/>
</dbReference>
<dbReference type="GO" id="GO:0000160">
    <property type="term" value="P:phosphorelay signal transduction system"/>
    <property type="evidence" value="ECO:0007669"/>
    <property type="project" value="InterPro"/>
</dbReference>
<feature type="domain" description="Response regulatory" evidence="5">
    <location>
        <begin position="6"/>
        <end position="122"/>
    </location>
</feature>
<keyword evidence="1 3" id="KW-0597">Phosphoprotein</keyword>
<dbReference type="InterPro" id="IPR036388">
    <property type="entry name" value="WH-like_DNA-bd_sf"/>
</dbReference>
<dbReference type="CDD" id="cd17535">
    <property type="entry name" value="REC_NarL-like"/>
    <property type="match status" value="1"/>
</dbReference>
<organism evidence="6 7">
    <name type="scientific">Flammeovirga yaeyamensis</name>
    <dbReference type="NCBI Taxonomy" id="367791"/>
    <lineage>
        <taxon>Bacteria</taxon>
        <taxon>Pseudomonadati</taxon>
        <taxon>Bacteroidota</taxon>
        <taxon>Cytophagia</taxon>
        <taxon>Cytophagales</taxon>
        <taxon>Flammeovirgaceae</taxon>
        <taxon>Flammeovirga</taxon>
    </lineage>
</organism>
<feature type="modified residue" description="4-aspartylphosphate" evidence="3">
    <location>
        <position position="57"/>
    </location>
</feature>
<accession>A0AAX1N9I2</accession>
<dbReference type="Proteomes" id="UP000678679">
    <property type="component" value="Chromosome 2"/>
</dbReference>
<dbReference type="InterPro" id="IPR016032">
    <property type="entry name" value="Sig_transdc_resp-reg_C-effctor"/>
</dbReference>
<evidence type="ECO:0000256" key="2">
    <source>
        <dbReference type="ARBA" id="ARBA00023125"/>
    </source>
</evidence>
<feature type="domain" description="HTH luxR-type" evidence="4">
    <location>
        <begin position="145"/>
        <end position="210"/>
    </location>
</feature>